<accession>A0AAD6C9Y7</accession>
<dbReference type="EMBL" id="JAPVEA010000005">
    <property type="protein sequence ID" value="KAJ5454087.1"/>
    <property type="molecule type" value="Genomic_DNA"/>
</dbReference>
<proteinExistence type="predicted"/>
<reference evidence="1" key="2">
    <citation type="journal article" date="2023" name="IMA Fungus">
        <title>Comparative genomic study of the Penicillium genus elucidates a diverse pangenome and 15 lateral gene transfer events.</title>
        <authorList>
            <person name="Petersen C."/>
            <person name="Sorensen T."/>
            <person name="Nielsen M.R."/>
            <person name="Sondergaard T.E."/>
            <person name="Sorensen J.L."/>
            <person name="Fitzpatrick D.A."/>
            <person name="Frisvad J.C."/>
            <person name="Nielsen K.L."/>
        </authorList>
    </citation>
    <scope>NUCLEOTIDE SEQUENCE</scope>
    <source>
        <strain evidence="1">IBT 16125</strain>
    </source>
</reference>
<dbReference type="AlphaFoldDB" id="A0AAD6C9Y7"/>
<gene>
    <name evidence="1" type="ORF">N7458_005043</name>
</gene>
<dbReference type="RefSeq" id="XP_056767043.1">
    <property type="nucleotide sequence ID" value="XM_056908425.1"/>
</dbReference>
<protein>
    <submittedName>
        <fullName evidence="1">Uncharacterized protein</fullName>
    </submittedName>
</protein>
<reference evidence="1" key="1">
    <citation type="submission" date="2022-12" db="EMBL/GenBank/DDBJ databases">
        <authorList>
            <person name="Petersen C."/>
        </authorList>
    </citation>
    <scope>NUCLEOTIDE SEQUENCE</scope>
    <source>
        <strain evidence="1">IBT 16125</strain>
    </source>
</reference>
<evidence type="ECO:0000313" key="1">
    <source>
        <dbReference type="EMBL" id="KAJ5454087.1"/>
    </source>
</evidence>
<organism evidence="1 2">
    <name type="scientific">Penicillium daleae</name>
    <dbReference type="NCBI Taxonomy" id="63821"/>
    <lineage>
        <taxon>Eukaryota</taxon>
        <taxon>Fungi</taxon>
        <taxon>Dikarya</taxon>
        <taxon>Ascomycota</taxon>
        <taxon>Pezizomycotina</taxon>
        <taxon>Eurotiomycetes</taxon>
        <taxon>Eurotiomycetidae</taxon>
        <taxon>Eurotiales</taxon>
        <taxon>Aspergillaceae</taxon>
        <taxon>Penicillium</taxon>
    </lineage>
</organism>
<comment type="caution">
    <text evidence="1">The sequence shown here is derived from an EMBL/GenBank/DDBJ whole genome shotgun (WGS) entry which is preliminary data.</text>
</comment>
<evidence type="ECO:0000313" key="2">
    <source>
        <dbReference type="Proteomes" id="UP001213681"/>
    </source>
</evidence>
<dbReference type="GeneID" id="81598668"/>
<dbReference type="Proteomes" id="UP001213681">
    <property type="component" value="Unassembled WGS sequence"/>
</dbReference>
<name>A0AAD6C9Y7_9EURO</name>
<keyword evidence="2" id="KW-1185">Reference proteome</keyword>
<sequence length="143" mass="16191">MHDEGTGASYEEYWKVIISMNPDQETKWKCKRIMERPDTNLKEDIVACIIEAMKTIQSYAQELPHAMLDRKAIVFSRVRALQALLTTLMDAGIDGRPASPGQDVLKMLEENHRDISRRLLKVICQLYGESQGEALLELDGANA</sequence>